<evidence type="ECO:0000313" key="2">
    <source>
        <dbReference type="Proteomes" id="UP000315010"/>
    </source>
</evidence>
<keyword evidence="2" id="KW-1185">Reference proteome</keyword>
<dbReference type="EMBL" id="SJPJ01000001">
    <property type="protein sequence ID" value="TWT82766.1"/>
    <property type="molecule type" value="Genomic_DNA"/>
</dbReference>
<dbReference type="AlphaFoldDB" id="A0A5C5Z6P2"/>
<comment type="caution">
    <text evidence="1">The sequence shown here is derived from an EMBL/GenBank/DDBJ whole genome shotgun (WGS) entry which is preliminary data.</text>
</comment>
<proteinExistence type="predicted"/>
<name>A0A5C5Z6P2_9BACT</name>
<dbReference type="Proteomes" id="UP000315010">
    <property type="component" value="Unassembled WGS sequence"/>
</dbReference>
<protein>
    <submittedName>
        <fullName evidence="1">Uncharacterized protein</fullName>
    </submittedName>
</protein>
<evidence type="ECO:0000313" key="1">
    <source>
        <dbReference type="EMBL" id="TWT82766.1"/>
    </source>
</evidence>
<sequence>MWEAGTASNMLDHKRKRSTHSRIRFGKRRCLSLCVIALLCSGCQLTHRIGHDPLTHTLCNGISPNGTVGENAGYSQTNWTPLESTYGWIEMSEYELEFTDSIQDNESTVLHFDDVQ</sequence>
<accession>A0A5C5Z6P2</accession>
<organism evidence="1 2">
    <name type="scientific">Novipirellula herctigrandis</name>
    <dbReference type="NCBI Taxonomy" id="2527986"/>
    <lineage>
        <taxon>Bacteria</taxon>
        <taxon>Pseudomonadati</taxon>
        <taxon>Planctomycetota</taxon>
        <taxon>Planctomycetia</taxon>
        <taxon>Pirellulales</taxon>
        <taxon>Pirellulaceae</taxon>
        <taxon>Novipirellula</taxon>
    </lineage>
</organism>
<gene>
    <name evidence="1" type="ORF">CA13_42290</name>
</gene>
<reference evidence="1 2" key="1">
    <citation type="submission" date="2019-02" db="EMBL/GenBank/DDBJ databases">
        <title>Deep-cultivation of Planctomycetes and their phenomic and genomic characterization uncovers novel biology.</title>
        <authorList>
            <person name="Wiegand S."/>
            <person name="Jogler M."/>
            <person name="Boedeker C."/>
            <person name="Pinto D."/>
            <person name="Vollmers J."/>
            <person name="Rivas-Marin E."/>
            <person name="Kohn T."/>
            <person name="Peeters S.H."/>
            <person name="Heuer A."/>
            <person name="Rast P."/>
            <person name="Oberbeckmann S."/>
            <person name="Bunk B."/>
            <person name="Jeske O."/>
            <person name="Meyerdierks A."/>
            <person name="Storesund J.E."/>
            <person name="Kallscheuer N."/>
            <person name="Luecker S."/>
            <person name="Lage O.M."/>
            <person name="Pohl T."/>
            <person name="Merkel B.J."/>
            <person name="Hornburger P."/>
            <person name="Mueller R.-W."/>
            <person name="Bruemmer F."/>
            <person name="Labrenz M."/>
            <person name="Spormann A.M."/>
            <person name="Op Den Camp H."/>
            <person name="Overmann J."/>
            <person name="Amann R."/>
            <person name="Jetten M.S.M."/>
            <person name="Mascher T."/>
            <person name="Medema M.H."/>
            <person name="Devos D.P."/>
            <person name="Kaster A.-K."/>
            <person name="Ovreas L."/>
            <person name="Rohde M."/>
            <person name="Galperin M.Y."/>
            <person name="Jogler C."/>
        </authorList>
    </citation>
    <scope>NUCLEOTIDE SEQUENCE [LARGE SCALE GENOMIC DNA]</scope>
    <source>
        <strain evidence="1 2">CA13</strain>
    </source>
</reference>